<comment type="catalytic activity">
    <reaction evidence="2">
        <text>L-aspartyl-tRNA(Asn) + L-glutamine + ATP + H2O = L-asparaginyl-tRNA(Asn) + L-glutamate + ADP + phosphate + 2 H(+)</text>
        <dbReference type="Rhea" id="RHEA:14513"/>
        <dbReference type="Rhea" id="RHEA-COMP:9674"/>
        <dbReference type="Rhea" id="RHEA-COMP:9677"/>
        <dbReference type="ChEBI" id="CHEBI:15377"/>
        <dbReference type="ChEBI" id="CHEBI:15378"/>
        <dbReference type="ChEBI" id="CHEBI:29985"/>
        <dbReference type="ChEBI" id="CHEBI:30616"/>
        <dbReference type="ChEBI" id="CHEBI:43474"/>
        <dbReference type="ChEBI" id="CHEBI:58359"/>
        <dbReference type="ChEBI" id="CHEBI:78515"/>
        <dbReference type="ChEBI" id="CHEBI:78516"/>
        <dbReference type="ChEBI" id="CHEBI:456216"/>
    </reaction>
</comment>
<dbReference type="Gene3D" id="1.10.20.60">
    <property type="entry name" value="Glu-tRNAGln amidotransferase C subunit, N-terminal domain"/>
    <property type="match status" value="1"/>
</dbReference>
<proteinExistence type="inferred from homology"/>
<dbReference type="SUPFAM" id="SSF141000">
    <property type="entry name" value="Glu-tRNAGln amidotransferase C subunit"/>
    <property type="match status" value="1"/>
</dbReference>
<sequence length="94" mass="10557">MVLSRDEVLHVARLARLTLKEEEVDLFTRQLNDILSYMAQLREVDTEGVPPMAHALTAFNVFREDEVTPGLPREAALANAPDREEGGFVVPRVI</sequence>
<keyword evidence="2" id="KW-0436">Ligase</keyword>
<gene>
    <name evidence="2 3" type="primary">gatC</name>
    <name evidence="3" type="ORF">ENW48_09620</name>
</gene>
<accession>A0A7C5ENK5</accession>
<evidence type="ECO:0000256" key="1">
    <source>
        <dbReference type="ARBA" id="ARBA00022840"/>
    </source>
</evidence>
<keyword evidence="3" id="KW-0808">Transferase</keyword>
<dbReference type="PANTHER" id="PTHR15004">
    <property type="entry name" value="GLUTAMYL-TRNA(GLN) AMIDOTRANSFERASE SUBUNIT C, MITOCHONDRIAL"/>
    <property type="match status" value="1"/>
</dbReference>
<comment type="function">
    <text evidence="2">Allows the formation of correctly charged Asn-tRNA(Asn) or Gln-tRNA(Gln) through the transamidation of misacylated Asp-tRNA(Asn) or Glu-tRNA(Gln) in organisms which lack either or both of asparaginyl-tRNA or glutaminyl-tRNA synthetases. The reaction takes place in the presence of glutamine and ATP through an activated phospho-Asp-tRNA(Asn) or phospho-Glu-tRNA(Gln).</text>
</comment>
<evidence type="ECO:0000313" key="3">
    <source>
        <dbReference type="EMBL" id="HGZ12459.1"/>
    </source>
</evidence>
<dbReference type="GO" id="GO:0006450">
    <property type="term" value="P:regulation of translational fidelity"/>
    <property type="evidence" value="ECO:0007669"/>
    <property type="project" value="InterPro"/>
</dbReference>
<organism evidence="3">
    <name type="scientific">Desulfobacca acetoxidans</name>
    <dbReference type="NCBI Taxonomy" id="60893"/>
    <lineage>
        <taxon>Bacteria</taxon>
        <taxon>Pseudomonadati</taxon>
        <taxon>Thermodesulfobacteriota</taxon>
        <taxon>Desulfobaccia</taxon>
        <taxon>Desulfobaccales</taxon>
        <taxon>Desulfobaccaceae</taxon>
        <taxon>Desulfobacca</taxon>
    </lineage>
</organism>
<dbReference type="GO" id="GO:0005524">
    <property type="term" value="F:ATP binding"/>
    <property type="evidence" value="ECO:0007669"/>
    <property type="project" value="UniProtKB-KW"/>
</dbReference>
<protein>
    <recommendedName>
        <fullName evidence="2">Aspartyl/glutamyl-tRNA(Asn/Gln) amidotransferase subunit C</fullName>
        <shortName evidence="2">Asp/Glu-ADT subunit C</shortName>
        <ecNumber evidence="2">6.3.5.-</ecNumber>
    </recommendedName>
</protein>
<dbReference type="GO" id="GO:0070681">
    <property type="term" value="P:glutaminyl-tRNAGln biosynthesis via transamidation"/>
    <property type="evidence" value="ECO:0007669"/>
    <property type="project" value="TreeGrafter"/>
</dbReference>
<keyword evidence="2" id="KW-0648">Protein biosynthesis</keyword>
<dbReference type="NCBIfam" id="TIGR00135">
    <property type="entry name" value="gatC"/>
    <property type="match status" value="1"/>
</dbReference>
<name>A0A7C5ENK5_9BACT</name>
<dbReference type="PANTHER" id="PTHR15004:SF0">
    <property type="entry name" value="GLUTAMYL-TRNA(GLN) AMIDOTRANSFERASE SUBUNIT C, MITOCHONDRIAL"/>
    <property type="match status" value="1"/>
</dbReference>
<evidence type="ECO:0000256" key="2">
    <source>
        <dbReference type="HAMAP-Rule" id="MF_00122"/>
    </source>
</evidence>
<dbReference type="GO" id="GO:0050567">
    <property type="term" value="F:glutaminyl-tRNA synthase (glutamine-hydrolyzing) activity"/>
    <property type="evidence" value="ECO:0007669"/>
    <property type="project" value="UniProtKB-UniRule"/>
</dbReference>
<dbReference type="GO" id="GO:0016740">
    <property type="term" value="F:transferase activity"/>
    <property type="evidence" value="ECO:0007669"/>
    <property type="project" value="UniProtKB-KW"/>
</dbReference>
<dbReference type="AlphaFoldDB" id="A0A7C5ENK5"/>
<dbReference type="InterPro" id="IPR036113">
    <property type="entry name" value="Asp/Glu-ADT_sf_sub_c"/>
</dbReference>
<comment type="subunit">
    <text evidence="2">Heterotrimer of A, B and C subunits.</text>
</comment>
<comment type="similarity">
    <text evidence="2">Belongs to the GatC family.</text>
</comment>
<comment type="catalytic activity">
    <reaction evidence="2">
        <text>L-glutamyl-tRNA(Gln) + L-glutamine + ATP + H2O = L-glutaminyl-tRNA(Gln) + L-glutamate + ADP + phosphate + H(+)</text>
        <dbReference type="Rhea" id="RHEA:17521"/>
        <dbReference type="Rhea" id="RHEA-COMP:9681"/>
        <dbReference type="Rhea" id="RHEA-COMP:9684"/>
        <dbReference type="ChEBI" id="CHEBI:15377"/>
        <dbReference type="ChEBI" id="CHEBI:15378"/>
        <dbReference type="ChEBI" id="CHEBI:29985"/>
        <dbReference type="ChEBI" id="CHEBI:30616"/>
        <dbReference type="ChEBI" id="CHEBI:43474"/>
        <dbReference type="ChEBI" id="CHEBI:58359"/>
        <dbReference type="ChEBI" id="CHEBI:78520"/>
        <dbReference type="ChEBI" id="CHEBI:78521"/>
        <dbReference type="ChEBI" id="CHEBI:456216"/>
    </reaction>
</comment>
<dbReference type="EC" id="6.3.5.-" evidence="2"/>
<keyword evidence="2" id="KW-0547">Nucleotide-binding</keyword>
<reference evidence="3" key="1">
    <citation type="journal article" date="2020" name="mSystems">
        <title>Genome- and Community-Level Interaction Insights into Carbon Utilization and Element Cycling Functions of Hydrothermarchaeota in Hydrothermal Sediment.</title>
        <authorList>
            <person name="Zhou Z."/>
            <person name="Liu Y."/>
            <person name="Xu W."/>
            <person name="Pan J."/>
            <person name="Luo Z.H."/>
            <person name="Li M."/>
        </authorList>
    </citation>
    <scope>NUCLEOTIDE SEQUENCE [LARGE SCALE GENOMIC DNA]</scope>
    <source>
        <strain evidence="3">SpSt-853</strain>
    </source>
</reference>
<dbReference type="HAMAP" id="MF_00122">
    <property type="entry name" value="GatC"/>
    <property type="match status" value="1"/>
</dbReference>
<dbReference type="EMBL" id="DTKJ01000064">
    <property type="protein sequence ID" value="HGZ12459.1"/>
    <property type="molecule type" value="Genomic_DNA"/>
</dbReference>
<comment type="caution">
    <text evidence="3">The sequence shown here is derived from an EMBL/GenBank/DDBJ whole genome shotgun (WGS) entry which is preliminary data.</text>
</comment>
<dbReference type="Pfam" id="PF02686">
    <property type="entry name" value="GatC"/>
    <property type="match status" value="1"/>
</dbReference>
<dbReference type="GO" id="GO:0006412">
    <property type="term" value="P:translation"/>
    <property type="evidence" value="ECO:0007669"/>
    <property type="project" value="UniProtKB-UniRule"/>
</dbReference>
<keyword evidence="1 2" id="KW-0067">ATP-binding</keyword>
<dbReference type="InterPro" id="IPR003837">
    <property type="entry name" value="GatC"/>
</dbReference>